<organism evidence="2 3">
    <name type="scientific">Crateriforma conspicua</name>
    <dbReference type="NCBI Taxonomy" id="2527996"/>
    <lineage>
        <taxon>Bacteria</taxon>
        <taxon>Pseudomonadati</taxon>
        <taxon>Planctomycetota</taxon>
        <taxon>Planctomycetia</taxon>
        <taxon>Planctomycetales</taxon>
        <taxon>Planctomycetaceae</taxon>
        <taxon>Crateriforma</taxon>
    </lineage>
</organism>
<protein>
    <submittedName>
        <fullName evidence="2">Uncharacterized protein</fullName>
    </submittedName>
</protein>
<dbReference type="Proteomes" id="UP000316476">
    <property type="component" value="Unassembled WGS sequence"/>
</dbReference>
<sequence>MMEGAALPGLPFVQDSMKRTAKIVALVLVLTWVADGDPTLAQTLRPIGSLSRSAAPTTVAASPASRTASSANVVPAGYTAPVQRAMFMQQDGFGLPGFDSTAPGGTPGAGGPVAPGIDSPPLMPPPSSSATPAPAPQSGAQGFASPGSASPTLPPPGMTTTPSLTPPPSAPQRSLPSPPATTSVPGMPSTPPSASTITGGDYAPMATPSLAGSGYATMDNCPNISPPSSYTAASGYGCGVVPASATTTTPYVPPPAQIAAPAVMPPASTLVVQPVPVAPTTAAPADALINLGNQTVPVQVGQGLWGQPKAYVPGQSVRNWIRYFAP</sequence>
<feature type="compositionally biased region" description="Low complexity" evidence="1">
    <location>
        <begin position="128"/>
        <end position="140"/>
    </location>
</feature>
<proteinExistence type="predicted"/>
<accession>A0A5C6FT68</accession>
<feature type="region of interest" description="Disordered" evidence="1">
    <location>
        <begin position="91"/>
        <end position="202"/>
    </location>
</feature>
<evidence type="ECO:0000256" key="1">
    <source>
        <dbReference type="SAM" id="MobiDB-lite"/>
    </source>
</evidence>
<dbReference type="EMBL" id="SJPZ01000001">
    <property type="protein sequence ID" value="TWU64755.1"/>
    <property type="molecule type" value="Genomic_DNA"/>
</dbReference>
<evidence type="ECO:0000313" key="2">
    <source>
        <dbReference type="EMBL" id="TWU64755.1"/>
    </source>
</evidence>
<feature type="compositionally biased region" description="Polar residues" evidence="1">
    <location>
        <begin position="172"/>
        <end position="184"/>
    </location>
</feature>
<comment type="caution">
    <text evidence="2">The sequence shown here is derived from an EMBL/GenBank/DDBJ whole genome shotgun (WGS) entry which is preliminary data.</text>
</comment>
<gene>
    <name evidence="2" type="ORF">V7x_02990</name>
</gene>
<dbReference type="AlphaFoldDB" id="A0A5C6FT68"/>
<dbReference type="PRINTS" id="PR01217">
    <property type="entry name" value="PRICHEXTENSN"/>
</dbReference>
<evidence type="ECO:0000313" key="3">
    <source>
        <dbReference type="Proteomes" id="UP000316476"/>
    </source>
</evidence>
<name>A0A5C6FT68_9PLAN</name>
<reference evidence="2 3" key="1">
    <citation type="submission" date="2019-02" db="EMBL/GenBank/DDBJ databases">
        <title>Deep-cultivation of Planctomycetes and their phenomic and genomic characterization uncovers novel biology.</title>
        <authorList>
            <person name="Wiegand S."/>
            <person name="Jogler M."/>
            <person name="Boedeker C."/>
            <person name="Pinto D."/>
            <person name="Vollmers J."/>
            <person name="Rivas-Marin E."/>
            <person name="Kohn T."/>
            <person name="Peeters S.H."/>
            <person name="Heuer A."/>
            <person name="Rast P."/>
            <person name="Oberbeckmann S."/>
            <person name="Bunk B."/>
            <person name="Jeske O."/>
            <person name="Meyerdierks A."/>
            <person name="Storesund J.E."/>
            <person name="Kallscheuer N."/>
            <person name="Luecker S."/>
            <person name="Lage O.M."/>
            <person name="Pohl T."/>
            <person name="Merkel B.J."/>
            <person name="Hornburger P."/>
            <person name="Mueller R.-W."/>
            <person name="Bruemmer F."/>
            <person name="Labrenz M."/>
            <person name="Spormann A.M."/>
            <person name="Op Den Camp H."/>
            <person name="Overmann J."/>
            <person name="Amann R."/>
            <person name="Jetten M.S.M."/>
            <person name="Mascher T."/>
            <person name="Medema M.H."/>
            <person name="Devos D.P."/>
            <person name="Kaster A.-K."/>
            <person name="Ovreas L."/>
            <person name="Rohde M."/>
            <person name="Galperin M.Y."/>
            <person name="Jogler C."/>
        </authorList>
    </citation>
    <scope>NUCLEOTIDE SEQUENCE [LARGE SCALE GENOMIC DNA]</scope>
    <source>
        <strain evidence="2 3">V7</strain>
    </source>
</reference>